<reference evidence="3" key="1">
    <citation type="submission" date="2023-02" db="EMBL/GenBank/DDBJ databases">
        <title>Genome of toxic invasive species Heracleum sosnowskyi carries increased number of genes despite the absence of recent whole-genome duplications.</title>
        <authorList>
            <person name="Schelkunov M."/>
            <person name="Shtratnikova V."/>
            <person name="Makarenko M."/>
            <person name="Klepikova A."/>
            <person name="Omelchenko D."/>
            <person name="Novikova G."/>
            <person name="Obukhova E."/>
            <person name="Bogdanov V."/>
            <person name="Penin A."/>
            <person name="Logacheva M."/>
        </authorList>
    </citation>
    <scope>NUCLEOTIDE SEQUENCE</scope>
    <source>
        <strain evidence="3">Hsosn_3</strain>
        <tissue evidence="3">Leaf</tissue>
    </source>
</reference>
<proteinExistence type="predicted"/>
<feature type="compositionally biased region" description="Pro residues" evidence="1">
    <location>
        <begin position="122"/>
        <end position="135"/>
    </location>
</feature>
<accession>A0AAD8IF68</accession>
<feature type="region of interest" description="Disordered" evidence="1">
    <location>
        <begin position="106"/>
        <end position="141"/>
    </location>
</feature>
<gene>
    <name evidence="3" type="ORF">POM88_022537</name>
</gene>
<evidence type="ECO:0000256" key="1">
    <source>
        <dbReference type="SAM" id="MobiDB-lite"/>
    </source>
</evidence>
<keyword evidence="4" id="KW-1185">Reference proteome</keyword>
<dbReference type="AlphaFoldDB" id="A0AAD8IF68"/>
<name>A0AAD8IF68_9APIA</name>
<feature type="signal peptide" evidence="2">
    <location>
        <begin position="1"/>
        <end position="24"/>
    </location>
</feature>
<keyword evidence="2" id="KW-0732">Signal</keyword>
<feature type="chain" id="PRO_5042049400" evidence="2">
    <location>
        <begin position="25"/>
        <end position="141"/>
    </location>
</feature>
<evidence type="ECO:0000313" key="4">
    <source>
        <dbReference type="Proteomes" id="UP001237642"/>
    </source>
</evidence>
<dbReference type="EMBL" id="JAUIZM010000005">
    <property type="protein sequence ID" value="KAK1384802.1"/>
    <property type="molecule type" value="Genomic_DNA"/>
</dbReference>
<evidence type="ECO:0000313" key="3">
    <source>
        <dbReference type="EMBL" id="KAK1384802.1"/>
    </source>
</evidence>
<protein>
    <submittedName>
        <fullName evidence="3">Uncharacterized protein</fullName>
    </submittedName>
</protein>
<evidence type="ECO:0000256" key="2">
    <source>
        <dbReference type="SAM" id="SignalP"/>
    </source>
</evidence>
<sequence>MAFSTVHFLILTVFLLSTFHFSPATSRATLDIKTQPKQHPLSDSSTNLDEQMLLPAPLAGNKPMPIESLLPSFPTFLRPIIFPSPFGRFRPAFPYPNIPRFPPLFPPYDDSNLPSKPSVPSDQPPPPLLTFPGSPPITELP</sequence>
<reference evidence="3" key="2">
    <citation type="submission" date="2023-05" db="EMBL/GenBank/DDBJ databases">
        <authorList>
            <person name="Schelkunov M.I."/>
        </authorList>
    </citation>
    <scope>NUCLEOTIDE SEQUENCE</scope>
    <source>
        <strain evidence="3">Hsosn_3</strain>
        <tissue evidence="3">Leaf</tissue>
    </source>
</reference>
<organism evidence="3 4">
    <name type="scientific">Heracleum sosnowskyi</name>
    <dbReference type="NCBI Taxonomy" id="360622"/>
    <lineage>
        <taxon>Eukaryota</taxon>
        <taxon>Viridiplantae</taxon>
        <taxon>Streptophyta</taxon>
        <taxon>Embryophyta</taxon>
        <taxon>Tracheophyta</taxon>
        <taxon>Spermatophyta</taxon>
        <taxon>Magnoliopsida</taxon>
        <taxon>eudicotyledons</taxon>
        <taxon>Gunneridae</taxon>
        <taxon>Pentapetalae</taxon>
        <taxon>asterids</taxon>
        <taxon>campanulids</taxon>
        <taxon>Apiales</taxon>
        <taxon>Apiaceae</taxon>
        <taxon>Apioideae</taxon>
        <taxon>apioid superclade</taxon>
        <taxon>Tordylieae</taxon>
        <taxon>Tordyliinae</taxon>
        <taxon>Heracleum</taxon>
    </lineage>
</organism>
<dbReference type="Proteomes" id="UP001237642">
    <property type="component" value="Unassembled WGS sequence"/>
</dbReference>
<comment type="caution">
    <text evidence="3">The sequence shown here is derived from an EMBL/GenBank/DDBJ whole genome shotgun (WGS) entry which is preliminary data.</text>
</comment>